<feature type="region of interest" description="Disordered" evidence="2">
    <location>
        <begin position="161"/>
        <end position="181"/>
    </location>
</feature>
<protein>
    <recommendedName>
        <fullName evidence="5">START domain-containing protein</fullName>
    </recommendedName>
</protein>
<dbReference type="SUPFAM" id="SSF55961">
    <property type="entry name" value="Bet v1-like"/>
    <property type="match status" value="1"/>
</dbReference>
<feature type="coiled-coil region" evidence="1">
    <location>
        <begin position="278"/>
        <end position="333"/>
    </location>
</feature>
<sequence length="689" mass="75836">MGELEEEMPFPAGGKVIFSGFMKPSDSHEDKPIDSHEDTPNSQKTEKTLPESVVSDSSDEGVDIPHFLQPLLGMDFMPFVQSTGSRGTISKNSPEPSPKGEVLQPNTSAIAVVTDEPREEQIAEEDLDGYAQEYAEIVKAAKRKKKKKKLIRLIRKSLGGKSKASSKSEEEDVEPSEEVNLSMSTCESFSLQSLDGDCDDASVVTSEFLNSSNLDTSIDCSVSSTTSKKNTGRSFFKRKGKKSKAASTNNETSIAAHTSGHSGAEGTLKWLKTQQSCMQNHQSEMNQVQSDMLALQQRSNGIQKRMFAVTDEIAALQSALQMAEMKLRNELNDFEATKTEMTRLEKSAEIAAKAVLESFKTIQNGPPGEFQNIEPLTPSHAADAATAPTPKIGNSDSTRQLASFQEPQLDYEIKADAFMRVHDLNIENSNTSDNPGFLYVDDNLKPILENLAKLGLDNIRDESERFKATRDTKKTLSKYEENGTATNSVQGKDVLVWMGDCGHKNHGCRWPVVKARGLIQTSPKELTEFMLDSSRIKEYNEMSQGRDDVVVFQQDLHTSAEESAIGLPGAIKVLRSRNKPKLLPKAIEITSLMYAKPLEDCPGAYMIVNRSIFDDAEGTLINDKEKITSEMLLGVNLIRPAEDGKTGNTVSEFNSITHIYPPGVPEFLAKKVAPASATNMIKDIQKLFD</sequence>
<feature type="compositionally biased region" description="Polar residues" evidence="2">
    <location>
        <begin position="220"/>
        <end position="229"/>
    </location>
</feature>
<name>A0AAD2G3D5_9STRA</name>
<dbReference type="EMBL" id="CAKOGP040001980">
    <property type="protein sequence ID" value="CAJ1958818.1"/>
    <property type="molecule type" value="Genomic_DNA"/>
</dbReference>
<evidence type="ECO:0000256" key="2">
    <source>
        <dbReference type="SAM" id="MobiDB-lite"/>
    </source>
</evidence>
<feature type="compositionally biased region" description="Basic residues" evidence="2">
    <location>
        <begin position="235"/>
        <end position="244"/>
    </location>
</feature>
<evidence type="ECO:0008006" key="5">
    <source>
        <dbReference type="Google" id="ProtNLM"/>
    </source>
</evidence>
<keyword evidence="1" id="KW-0175">Coiled coil</keyword>
<dbReference type="AlphaFoldDB" id="A0AAD2G3D5"/>
<evidence type="ECO:0000313" key="4">
    <source>
        <dbReference type="Proteomes" id="UP001295423"/>
    </source>
</evidence>
<dbReference type="Proteomes" id="UP001295423">
    <property type="component" value="Unassembled WGS sequence"/>
</dbReference>
<accession>A0AAD2G3D5</accession>
<feature type="compositionally biased region" description="Basic and acidic residues" evidence="2">
    <location>
        <begin position="25"/>
        <end position="49"/>
    </location>
</feature>
<organism evidence="3 4">
    <name type="scientific">Cylindrotheca closterium</name>
    <dbReference type="NCBI Taxonomy" id="2856"/>
    <lineage>
        <taxon>Eukaryota</taxon>
        <taxon>Sar</taxon>
        <taxon>Stramenopiles</taxon>
        <taxon>Ochrophyta</taxon>
        <taxon>Bacillariophyta</taxon>
        <taxon>Bacillariophyceae</taxon>
        <taxon>Bacillariophycidae</taxon>
        <taxon>Bacillariales</taxon>
        <taxon>Bacillariaceae</taxon>
        <taxon>Cylindrotheca</taxon>
    </lineage>
</organism>
<comment type="caution">
    <text evidence="3">The sequence shown here is derived from an EMBL/GenBank/DDBJ whole genome shotgun (WGS) entry which is preliminary data.</text>
</comment>
<feature type="region of interest" description="Disordered" evidence="2">
    <location>
        <begin position="1"/>
        <end position="61"/>
    </location>
</feature>
<feature type="region of interest" description="Disordered" evidence="2">
    <location>
        <begin position="83"/>
        <end position="104"/>
    </location>
</feature>
<dbReference type="Gene3D" id="3.30.530.20">
    <property type="match status" value="1"/>
</dbReference>
<evidence type="ECO:0000256" key="1">
    <source>
        <dbReference type="SAM" id="Coils"/>
    </source>
</evidence>
<proteinExistence type="predicted"/>
<feature type="compositionally biased region" description="Polar residues" evidence="2">
    <location>
        <begin position="83"/>
        <end position="94"/>
    </location>
</feature>
<gene>
    <name evidence="3" type="ORF">CYCCA115_LOCUS17366</name>
</gene>
<feature type="compositionally biased region" description="Polar residues" evidence="2">
    <location>
        <begin position="247"/>
        <end position="261"/>
    </location>
</feature>
<dbReference type="InterPro" id="IPR023393">
    <property type="entry name" value="START-like_dom_sf"/>
</dbReference>
<keyword evidence="4" id="KW-1185">Reference proteome</keyword>
<feature type="region of interest" description="Disordered" evidence="2">
    <location>
        <begin position="220"/>
        <end position="263"/>
    </location>
</feature>
<reference evidence="3" key="1">
    <citation type="submission" date="2023-08" db="EMBL/GenBank/DDBJ databases">
        <authorList>
            <person name="Audoor S."/>
            <person name="Bilcke G."/>
        </authorList>
    </citation>
    <scope>NUCLEOTIDE SEQUENCE</scope>
</reference>
<evidence type="ECO:0000313" key="3">
    <source>
        <dbReference type="EMBL" id="CAJ1958818.1"/>
    </source>
</evidence>